<evidence type="ECO:0000313" key="2">
    <source>
        <dbReference type="EMBL" id="EER28921.1"/>
    </source>
</evidence>
<dbReference type="Gene3D" id="3.40.50.1820">
    <property type="entry name" value="alpha/beta hydrolase"/>
    <property type="match status" value="1"/>
</dbReference>
<protein>
    <recommendedName>
        <fullName evidence="4">Alpha/beta superfamily hydrolase</fullName>
    </recommendedName>
</protein>
<dbReference type="EMBL" id="ACFW01000012">
    <property type="protein sequence ID" value="EER28921.1"/>
    <property type="molecule type" value="Genomic_DNA"/>
</dbReference>
<keyword evidence="1" id="KW-0812">Transmembrane</keyword>
<gene>
    <name evidence="2" type="ORF">CPC735_036270</name>
</gene>
<dbReference type="AlphaFoldDB" id="C5P218"/>
<dbReference type="GO" id="GO:0008474">
    <property type="term" value="F:palmitoyl-(protein) hydrolase activity"/>
    <property type="evidence" value="ECO:0007669"/>
    <property type="project" value="TreeGrafter"/>
</dbReference>
<dbReference type="HOGENOM" id="CLU_043841_1_0_1"/>
<feature type="transmembrane region" description="Helical" evidence="1">
    <location>
        <begin position="59"/>
        <end position="81"/>
    </location>
</feature>
<dbReference type="PANTHER" id="PTHR12277:SF64">
    <property type="entry name" value="SUPERFAMILY HYDROLASE, PUTATIVE (AFU_ORTHOLOGUE AFUA_3G01760)-RELATED"/>
    <property type="match status" value="1"/>
</dbReference>
<dbReference type="VEuPathDB" id="FungiDB:CPC735_036270"/>
<evidence type="ECO:0008006" key="4">
    <source>
        <dbReference type="Google" id="ProtNLM"/>
    </source>
</evidence>
<accession>C5P218</accession>
<dbReference type="PANTHER" id="PTHR12277">
    <property type="entry name" value="ALPHA/BETA HYDROLASE DOMAIN-CONTAINING PROTEIN"/>
    <property type="match status" value="1"/>
</dbReference>
<evidence type="ECO:0000256" key="1">
    <source>
        <dbReference type="SAM" id="Phobius"/>
    </source>
</evidence>
<dbReference type="OrthoDB" id="10249433at2759"/>
<evidence type="ECO:0000313" key="3">
    <source>
        <dbReference type="Proteomes" id="UP000009084"/>
    </source>
</evidence>
<name>C5P218_COCP7</name>
<sequence length="408" mass="46007">MLLRLPLRPISIAQRPPYLFPVPSAFRRSIHQHHQRSPLRPAFLPCLRLRNPTPLKRHLHLPAILVPPLVFTGLFLILWVYKCAMMIVFQNRIIYMPSMPPGARREKIEDYAGMCGGVRWTEKRIRARDGVELGLCVGESANSGRLKAADTAERHVVILYFQGNASSLPPRLPLLSGVLKDLERGGSDPRVKYTFVALSYRGYWTSRGRASQKGIELDALAALDWIHEEYLEDLDGSTLRRDHGDTIVLWGQSIGAGVATGLAAHQCETKSNRRTSVGGLILETPFLSVQSMLVALYPQRWLPYRYLWPFLRNWWDSEAALKRTGVALQEAGRELERGSERKMRVLIVSAANDELVPGQQADRLEEICVESGLDVQRRRVAGALHTDATVRAEGRNAVVRFLKEVGER</sequence>
<proteinExistence type="predicted"/>
<comment type="caution">
    <text evidence="2">The sequence shown here is derived from an EMBL/GenBank/DDBJ whole genome shotgun (WGS) entry which is preliminary data.</text>
</comment>
<dbReference type="Proteomes" id="UP000009084">
    <property type="component" value="Unassembled WGS sequence"/>
</dbReference>
<reference evidence="2 3" key="1">
    <citation type="journal article" date="2009" name="Genome Res.">
        <title>Comparative genomic analyses of the human fungal pathogens Coccidioides and their relatives.</title>
        <authorList>
            <person name="Sharpton T.J."/>
            <person name="Stajich J.E."/>
            <person name="Rounsley S.D."/>
            <person name="Gardner M.J."/>
            <person name="Wortman J.R."/>
            <person name="Jordar V.S."/>
            <person name="Maiti R."/>
            <person name="Kodira C.D."/>
            <person name="Neafsey D.E."/>
            <person name="Zeng Q."/>
            <person name="Hung C.-Y."/>
            <person name="McMahan C."/>
            <person name="Muszewska A."/>
            <person name="Grynberg M."/>
            <person name="Mandel M.A."/>
            <person name="Kellner E.M."/>
            <person name="Barker B.M."/>
            <person name="Galgiani J.N."/>
            <person name="Orbach M.J."/>
            <person name="Kirkland T.N."/>
            <person name="Cole G.T."/>
            <person name="Henn M.R."/>
            <person name="Birren B.W."/>
            <person name="Taylor J.W."/>
        </authorList>
    </citation>
    <scope>NUCLEOTIDE SEQUENCE [LARGE SCALE GENOMIC DNA]</scope>
    <source>
        <strain evidence="3">C735</strain>
    </source>
</reference>
<keyword evidence="1" id="KW-1133">Transmembrane helix</keyword>
<dbReference type="InterPro" id="IPR029058">
    <property type="entry name" value="AB_hydrolase_fold"/>
</dbReference>
<organism evidence="2 3">
    <name type="scientific">Coccidioides posadasii (strain C735)</name>
    <name type="common">Valley fever fungus</name>
    <dbReference type="NCBI Taxonomy" id="222929"/>
    <lineage>
        <taxon>Eukaryota</taxon>
        <taxon>Fungi</taxon>
        <taxon>Dikarya</taxon>
        <taxon>Ascomycota</taxon>
        <taxon>Pezizomycotina</taxon>
        <taxon>Eurotiomycetes</taxon>
        <taxon>Eurotiomycetidae</taxon>
        <taxon>Onygenales</taxon>
        <taxon>Onygenaceae</taxon>
        <taxon>Coccidioides</taxon>
    </lineage>
</organism>
<dbReference type="SUPFAM" id="SSF53474">
    <property type="entry name" value="alpha/beta-Hydrolases"/>
    <property type="match status" value="1"/>
</dbReference>
<dbReference type="GO" id="GO:0016020">
    <property type="term" value="C:membrane"/>
    <property type="evidence" value="ECO:0007669"/>
    <property type="project" value="TreeGrafter"/>
</dbReference>
<keyword evidence="1" id="KW-0472">Membrane</keyword>
<dbReference type="KEGG" id="cpw:9696561"/>